<sequence>MLDLGKPSHLRDIHAQIVEQGYFEFGANNPLRALGVAIDRHAKGVPISKPVSPALFYRASPATYGLLAWLDGDATNDLALDEEVAEAAQVEELDAALFLEQELHRRLFKNWEQSRLTILGYGPLELVDADQQLKKMGKFNTKVVGEIDMLFKTTTGDFLVCELKRQSDDQTIGQVCRYWGWVKECLAAERKVYGVVLAQEISASLRFAIKATDPSISFRELSLDVKLGQASR</sequence>
<dbReference type="RefSeq" id="WP_209817488.1">
    <property type="nucleotide sequence ID" value="NZ_JAVDTL010000002.1"/>
</dbReference>
<accession>A0AAJ2BQC0</accession>
<dbReference type="AlphaFoldDB" id="A0AAJ2BQC0"/>
<evidence type="ECO:0000313" key="4">
    <source>
        <dbReference type="Proteomes" id="UP001249076"/>
    </source>
</evidence>
<dbReference type="InterPro" id="IPR011856">
    <property type="entry name" value="tRNA_endonuc-like_dom_sf"/>
</dbReference>
<dbReference type="Gene3D" id="3.40.1350.10">
    <property type="match status" value="1"/>
</dbReference>
<evidence type="ECO:0000313" key="3">
    <source>
        <dbReference type="EMBL" id="MDR6836570.1"/>
    </source>
</evidence>
<organism evidence="2 5">
    <name type="scientific">Acidovorax delafieldii</name>
    <name type="common">Pseudomonas delafieldii</name>
    <dbReference type="NCBI Taxonomy" id="47920"/>
    <lineage>
        <taxon>Bacteria</taxon>
        <taxon>Pseudomonadati</taxon>
        <taxon>Pseudomonadota</taxon>
        <taxon>Betaproteobacteria</taxon>
        <taxon>Burkholderiales</taxon>
        <taxon>Comamonadaceae</taxon>
        <taxon>Acidovorax</taxon>
    </lineage>
</organism>
<dbReference type="GO" id="GO:0004519">
    <property type="term" value="F:endonuclease activity"/>
    <property type="evidence" value="ECO:0007669"/>
    <property type="project" value="InterPro"/>
</dbReference>
<feature type="domain" description="Endonuclease NucS C-terminal" evidence="1">
    <location>
        <begin position="143"/>
        <end position="222"/>
    </location>
</feature>
<evidence type="ECO:0000259" key="1">
    <source>
        <dbReference type="Pfam" id="PF01939"/>
    </source>
</evidence>
<dbReference type="Proteomes" id="UP001253458">
    <property type="component" value="Unassembled WGS sequence"/>
</dbReference>
<evidence type="ECO:0000313" key="2">
    <source>
        <dbReference type="EMBL" id="MDR6766492.1"/>
    </source>
</evidence>
<proteinExistence type="predicted"/>
<dbReference type="EMBL" id="JAVDTL010000002">
    <property type="protein sequence ID" value="MDR6766492.1"/>
    <property type="molecule type" value="Genomic_DNA"/>
</dbReference>
<dbReference type="GO" id="GO:0003676">
    <property type="term" value="F:nucleic acid binding"/>
    <property type="evidence" value="ECO:0007669"/>
    <property type="project" value="InterPro"/>
</dbReference>
<dbReference type="Proteomes" id="UP001249076">
    <property type="component" value="Unassembled WGS sequence"/>
</dbReference>
<dbReference type="Pfam" id="PF01939">
    <property type="entry name" value="NucS_C"/>
    <property type="match status" value="1"/>
</dbReference>
<protein>
    <recommendedName>
        <fullName evidence="1">Endonuclease NucS C-terminal domain-containing protein</fullName>
    </recommendedName>
</protein>
<evidence type="ECO:0000313" key="5">
    <source>
        <dbReference type="Proteomes" id="UP001253458"/>
    </source>
</evidence>
<name>A0AAJ2BQC0_ACIDE</name>
<dbReference type="InterPro" id="IPR048301">
    <property type="entry name" value="NucS_C"/>
</dbReference>
<dbReference type="EMBL" id="JAVDTS010000002">
    <property type="protein sequence ID" value="MDR6836570.1"/>
    <property type="molecule type" value="Genomic_DNA"/>
</dbReference>
<comment type="caution">
    <text evidence="2">The sequence shown here is derived from an EMBL/GenBank/DDBJ whole genome shotgun (WGS) entry which is preliminary data.</text>
</comment>
<reference evidence="2 4" key="1">
    <citation type="submission" date="2023-07" db="EMBL/GenBank/DDBJ databases">
        <title>Sorghum-associated microbial communities from plants grown in Nebraska, USA.</title>
        <authorList>
            <person name="Schachtman D."/>
        </authorList>
    </citation>
    <scope>NUCLEOTIDE SEQUENCE</scope>
    <source>
        <strain evidence="3 4">BE105</strain>
        <strain evidence="2">BE69</strain>
    </source>
</reference>
<gene>
    <name evidence="2" type="ORF">J2W88_001757</name>
    <name evidence="3" type="ORF">J2W93_001398</name>
</gene>
<keyword evidence="4" id="KW-1185">Reference proteome</keyword>